<dbReference type="Proteomes" id="UP001519362">
    <property type="component" value="Unassembled WGS sequence"/>
</dbReference>
<accession>A0ABS4ZJI2</accession>
<dbReference type="EMBL" id="JAGIOL010000001">
    <property type="protein sequence ID" value="MBP2437357.1"/>
    <property type="molecule type" value="Genomic_DNA"/>
</dbReference>
<organism evidence="1 2">
    <name type="scientific">Microbacterium amylolyticum</name>
    <dbReference type="NCBI Taxonomy" id="936337"/>
    <lineage>
        <taxon>Bacteria</taxon>
        <taxon>Bacillati</taxon>
        <taxon>Actinomycetota</taxon>
        <taxon>Actinomycetes</taxon>
        <taxon>Micrococcales</taxon>
        <taxon>Microbacteriaceae</taxon>
        <taxon>Microbacterium</taxon>
    </lineage>
</organism>
<gene>
    <name evidence="1" type="ORF">JOF34_001943</name>
</gene>
<evidence type="ECO:0000313" key="1">
    <source>
        <dbReference type="EMBL" id="MBP2437357.1"/>
    </source>
</evidence>
<evidence type="ECO:0000313" key="2">
    <source>
        <dbReference type="Proteomes" id="UP001519362"/>
    </source>
</evidence>
<sequence length="39" mass="4445">MTWDSRRGLAQLSLDRKGLRGLLDDLGVSYMSQAEYDAR</sequence>
<protein>
    <submittedName>
        <fullName evidence="1">Uncharacterized protein</fullName>
    </submittedName>
</protein>
<comment type="caution">
    <text evidence="1">The sequence shown here is derived from an EMBL/GenBank/DDBJ whole genome shotgun (WGS) entry which is preliminary data.</text>
</comment>
<proteinExistence type="predicted"/>
<reference evidence="1 2" key="1">
    <citation type="submission" date="2021-03" db="EMBL/GenBank/DDBJ databases">
        <title>Sequencing the genomes of 1000 actinobacteria strains.</title>
        <authorList>
            <person name="Klenk H.-P."/>
        </authorList>
    </citation>
    <scope>NUCLEOTIDE SEQUENCE [LARGE SCALE GENOMIC DNA]</scope>
    <source>
        <strain evidence="1 2">DSM 24221</strain>
    </source>
</reference>
<keyword evidence="2" id="KW-1185">Reference proteome</keyword>
<name>A0ABS4ZJI2_9MICO</name>